<dbReference type="PRINTS" id="PR00084">
    <property type="entry name" value="MTLDHDRGNASE"/>
</dbReference>
<reference evidence="6" key="1">
    <citation type="journal article" date="2020" name="Int. J. Syst. Evol. Microbiol.">
        <title>Alteromonas alba sp. nov., a marine bacterium isolated from the seawater of the West Pacific Ocean.</title>
        <authorList>
            <person name="Sun C."/>
            <person name="Wu Y.-H."/>
            <person name="Xamxidin M."/>
            <person name="Cheng H."/>
            <person name="Xu X.-W."/>
        </authorList>
    </citation>
    <scope>NUCLEOTIDE SEQUENCE [LARGE SCALE GENOMIC DNA]</scope>
    <source>
        <strain evidence="6">9a2</strain>
    </source>
</reference>
<gene>
    <name evidence="5" type="ORF">C6Y39_17575</name>
</gene>
<evidence type="ECO:0000256" key="2">
    <source>
        <dbReference type="ARBA" id="ARBA00023027"/>
    </source>
</evidence>
<evidence type="ECO:0000256" key="1">
    <source>
        <dbReference type="ARBA" id="ARBA00023002"/>
    </source>
</evidence>
<accession>A0ABX5CJE2</accession>
<proteinExistence type="predicted"/>
<sequence length="504" mass="56005">MTVTRLGREIVSKSDELYRPQTPNIGIVHLGIGAFHRAHQAVYTDTYMRKSGDHNWFIAGVSLRSGTVAEQLNPQDGFYTVKVSSAQGQEQQIVQSVAKVLVAPDDPQAVLSLMASPTCHIISLTVTEKGYCHDPSTGNLNVQHPDIVYDLSNLDKPKTAIGYLVSALKTRFEAHIDAPTILCCDNLPENGNTTARLVTQFATRISDELVAWINENVAFPNTMVDRIVPATTPSDIDELADEAGYRDSAMVKTEAFTQWVIEDKFAGKRPHWEDAGATIVSNVDVFEKAKLRLLNGAHSSLAYAGFLSGYEFVSEVMEDKAFGRYLNILMCDEIAPTLTPPPGLELTSYTADLLARFTNPALFHKTYQIAMDGSQKLPQRLFHTIEDRLQNGESAECLCFAVASWLRYTMAFDAKGDAIEVQDPLADVLYDVQKRDFYDIDKLVKGYLGLSQIFPQTLSTNDVFEERVKYWLSYILANGVPTALDSLLLEVQDYSPQLKQQAVL</sequence>
<dbReference type="SUPFAM" id="SSF51735">
    <property type="entry name" value="NAD(P)-binding Rossmann-fold domains"/>
    <property type="match status" value="1"/>
</dbReference>
<dbReference type="Gene3D" id="3.40.50.720">
    <property type="entry name" value="NAD(P)-binding Rossmann-like Domain"/>
    <property type="match status" value="1"/>
</dbReference>
<evidence type="ECO:0000259" key="3">
    <source>
        <dbReference type="Pfam" id="PF01232"/>
    </source>
</evidence>
<dbReference type="InterPro" id="IPR000669">
    <property type="entry name" value="Mannitol_DH"/>
</dbReference>
<dbReference type="InterPro" id="IPR008927">
    <property type="entry name" value="6-PGluconate_DH-like_C_sf"/>
</dbReference>
<evidence type="ECO:0000313" key="5">
    <source>
        <dbReference type="EMBL" id="PRO67498.1"/>
    </source>
</evidence>
<dbReference type="InterPro" id="IPR013328">
    <property type="entry name" value="6PGD_dom2"/>
</dbReference>
<dbReference type="Pfam" id="PF01232">
    <property type="entry name" value="Mannitol_dh"/>
    <property type="match status" value="1"/>
</dbReference>
<dbReference type="InterPro" id="IPR023027">
    <property type="entry name" value="Mannitol_DH_CS"/>
</dbReference>
<keyword evidence="2" id="KW-0520">NAD</keyword>
<comment type="caution">
    <text evidence="5">The sequence shown here is derived from an EMBL/GenBank/DDBJ whole genome shotgun (WGS) entry which is preliminary data.</text>
</comment>
<feature type="domain" description="Mannitol dehydrogenase C-terminal" evidence="4">
    <location>
        <begin position="282"/>
        <end position="472"/>
    </location>
</feature>
<dbReference type="PROSITE" id="PS00974">
    <property type="entry name" value="MANNITOL_DHGENASE"/>
    <property type="match status" value="1"/>
</dbReference>
<dbReference type="RefSeq" id="WP_105932519.1">
    <property type="nucleotide sequence ID" value="NZ_PVNO01000031.1"/>
</dbReference>
<protein>
    <submittedName>
        <fullName evidence="5">Mannitol dehydrogenase</fullName>
    </submittedName>
</protein>
<dbReference type="InterPro" id="IPR050988">
    <property type="entry name" value="Mannitol_DH/Oxidoreductase"/>
</dbReference>
<dbReference type="SUPFAM" id="SSF48179">
    <property type="entry name" value="6-phosphogluconate dehydrogenase C-terminal domain-like"/>
    <property type="match status" value="1"/>
</dbReference>
<keyword evidence="6" id="KW-1185">Reference proteome</keyword>
<dbReference type="PANTHER" id="PTHR43362:SF1">
    <property type="entry name" value="MANNITOL DEHYDROGENASE 2-RELATED"/>
    <property type="match status" value="1"/>
</dbReference>
<keyword evidence="1" id="KW-0560">Oxidoreductase</keyword>
<dbReference type="InterPro" id="IPR013131">
    <property type="entry name" value="Mannitol_DH_N"/>
</dbReference>
<dbReference type="Proteomes" id="UP000239539">
    <property type="component" value="Unassembled WGS sequence"/>
</dbReference>
<evidence type="ECO:0000313" key="6">
    <source>
        <dbReference type="Proteomes" id="UP000239539"/>
    </source>
</evidence>
<dbReference type="PANTHER" id="PTHR43362">
    <property type="entry name" value="MANNITOL DEHYDROGENASE DSF1-RELATED"/>
    <property type="match status" value="1"/>
</dbReference>
<organism evidence="5 6">
    <name type="scientific">Alteromonas gracilis</name>
    <dbReference type="NCBI Taxonomy" id="1479524"/>
    <lineage>
        <taxon>Bacteria</taxon>
        <taxon>Pseudomonadati</taxon>
        <taxon>Pseudomonadota</taxon>
        <taxon>Gammaproteobacteria</taxon>
        <taxon>Alteromonadales</taxon>
        <taxon>Alteromonadaceae</taxon>
        <taxon>Alteromonas/Salinimonas group</taxon>
        <taxon>Alteromonas</taxon>
    </lineage>
</organism>
<evidence type="ECO:0000259" key="4">
    <source>
        <dbReference type="Pfam" id="PF08125"/>
    </source>
</evidence>
<dbReference type="Pfam" id="PF08125">
    <property type="entry name" value="Mannitol_dh_C"/>
    <property type="match status" value="1"/>
</dbReference>
<feature type="domain" description="Mannitol dehydrogenase N-terminal" evidence="3">
    <location>
        <begin position="26"/>
        <end position="273"/>
    </location>
</feature>
<dbReference type="InterPro" id="IPR013118">
    <property type="entry name" value="Mannitol_DH_C"/>
</dbReference>
<dbReference type="InterPro" id="IPR036291">
    <property type="entry name" value="NAD(P)-bd_dom_sf"/>
</dbReference>
<name>A0ABX5CJE2_9ALTE</name>
<dbReference type="EMBL" id="PVNO01000031">
    <property type="protein sequence ID" value="PRO67498.1"/>
    <property type="molecule type" value="Genomic_DNA"/>
</dbReference>
<dbReference type="Gene3D" id="1.10.1040.10">
    <property type="entry name" value="N-(1-d-carboxylethyl)-l-norvaline Dehydrogenase, domain 2"/>
    <property type="match status" value="1"/>
</dbReference>